<comment type="similarity">
    <text evidence="1 8">Belongs to the cytidylate kinase family. Type 1 subfamily.</text>
</comment>
<dbReference type="OrthoDB" id="9807434at2"/>
<dbReference type="EC" id="2.7.4.25" evidence="8"/>
<comment type="catalytic activity">
    <reaction evidence="7 8">
        <text>CMP + ATP = CDP + ADP</text>
        <dbReference type="Rhea" id="RHEA:11600"/>
        <dbReference type="ChEBI" id="CHEBI:30616"/>
        <dbReference type="ChEBI" id="CHEBI:58069"/>
        <dbReference type="ChEBI" id="CHEBI:60377"/>
        <dbReference type="ChEBI" id="CHEBI:456216"/>
        <dbReference type="EC" id="2.7.4.25"/>
    </reaction>
</comment>
<evidence type="ECO:0000256" key="6">
    <source>
        <dbReference type="ARBA" id="ARBA00047615"/>
    </source>
</evidence>
<dbReference type="EMBL" id="CP036273">
    <property type="protein sequence ID" value="QDU18893.1"/>
    <property type="molecule type" value="Genomic_DNA"/>
</dbReference>
<dbReference type="GO" id="GO:0005524">
    <property type="term" value="F:ATP binding"/>
    <property type="evidence" value="ECO:0007669"/>
    <property type="project" value="UniProtKB-UniRule"/>
</dbReference>
<feature type="domain" description="Cytidylate kinase" evidence="9">
    <location>
        <begin position="3"/>
        <end position="204"/>
    </location>
</feature>
<name>A0A517XN09_9BACT</name>
<keyword evidence="11" id="KW-1185">Reference proteome</keyword>
<feature type="binding site" evidence="8">
    <location>
        <begin position="7"/>
        <end position="15"/>
    </location>
    <ligand>
        <name>ATP</name>
        <dbReference type="ChEBI" id="CHEBI:30616"/>
    </ligand>
</feature>
<dbReference type="RefSeq" id="WP_145234488.1">
    <property type="nucleotide sequence ID" value="NZ_CP036273.1"/>
</dbReference>
<gene>
    <name evidence="8 10" type="primary">cmk</name>
    <name evidence="10" type="ORF">ETAA1_07890</name>
</gene>
<dbReference type="GO" id="GO:0036430">
    <property type="term" value="F:CMP kinase activity"/>
    <property type="evidence" value="ECO:0007669"/>
    <property type="project" value="RHEA"/>
</dbReference>
<keyword evidence="8" id="KW-0963">Cytoplasm</keyword>
<dbReference type="Pfam" id="PF02224">
    <property type="entry name" value="Cytidylate_kin"/>
    <property type="match status" value="1"/>
</dbReference>
<dbReference type="PANTHER" id="PTHR21299">
    <property type="entry name" value="CYTIDYLATE KINASE/PANTOATE-BETA-ALANINE LIGASE"/>
    <property type="match status" value="1"/>
</dbReference>
<evidence type="ECO:0000313" key="11">
    <source>
        <dbReference type="Proteomes" id="UP000319576"/>
    </source>
</evidence>
<protein>
    <recommendedName>
        <fullName evidence="8">Cytidylate kinase</fullName>
        <shortName evidence="8">CK</shortName>
        <ecNumber evidence="8">2.7.4.25</ecNumber>
    </recommendedName>
    <alternativeName>
        <fullName evidence="8">Cytidine monophosphate kinase</fullName>
        <shortName evidence="8">CMP kinase</shortName>
    </alternativeName>
</protein>
<dbReference type="GO" id="GO:0036431">
    <property type="term" value="F:dCMP kinase activity"/>
    <property type="evidence" value="ECO:0007669"/>
    <property type="project" value="InterPro"/>
</dbReference>
<dbReference type="InterPro" id="IPR011994">
    <property type="entry name" value="Cytidylate_kinase_dom"/>
</dbReference>
<evidence type="ECO:0000256" key="2">
    <source>
        <dbReference type="ARBA" id="ARBA00022679"/>
    </source>
</evidence>
<keyword evidence="3 8" id="KW-0547">Nucleotide-binding</keyword>
<evidence type="ECO:0000313" key="10">
    <source>
        <dbReference type="EMBL" id="QDU18893.1"/>
    </source>
</evidence>
<dbReference type="PANTHER" id="PTHR21299:SF2">
    <property type="entry name" value="CYTIDYLATE KINASE"/>
    <property type="match status" value="1"/>
</dbReference>
<comment type="catalytic activity">
    <reaction evidence="6 8">
        <text>dCMP + ATP = dCDP + ADP</text>
        <dbReference type="Rhea" id="RHEA:25094"/>
        <dbReference type="ChEBI" id="CHEBI:30616"/>
        <dbReference type="ChEBI" id="CHEBI:57566"/>
        <dbReference type="ChEBI" id="CHEBI:58593"/>
        <dbReference type="ChEBI" id="CHEBI:456216"/>
        <dbReference type="EC" id="2.7.4.25"/>
    </reaction>
</comment>
<keyword evidence="4 8" id="KW-0418">Kinase</keyword>
<dbReference type="CDD" id="cd02020">
    <property type="entry name" value="CMPK"/>
    <property type="match status" value="1"/>
</dbReference>
<dbReference type="AlphaFoldDB" id="A0A517XN09"/>
<proteinExistence type="inferred from homology"/>
<dbReference type="NCBIfam" id="TIGR00017">
    <property type="entry name" value="cmk"/>
    <property type="match status" value="1"/>
</dbReference>
<dbReference type="GO" id="GO:0006220">
    <property type="term" value="P:pyrimidine nucleotide metabolic process"/>
    <property type="evidence" value="ECO:0007669"/>
    <property type="project" value="UniProtKB-UniRule"/>
</dbReference>
<dbReference type="GO" id="GO:0015949">
    <property type="term" value="P:nucleobase-containing small molecule interconversion"/>
    <property type="evidence" value="ECO:0007669"/>
    <property type="project" value="TreeGrafter"/>
</dbReference>
<keyword evidence="5 8" id="KW-0067">ATP-binding</keyword>
<evidence type="ECO:0000256" key="8">
    <source>
        <dbReference type="HAMAP-Rule" id="MF_00238"/>
    </source>
</evidence>
<comment type="subcellular location">
    <subcellularLocation>
        <location evidence="8">Cytoplasm</location>
    </subcellularLocation>
</comment>
<dbReference type="SUPFAM" id="SSF52540">
    <property type="entry name" value="P-loop containing nucleoside triphosphate hydrolases"/>
    <property type="match status" value="1"/>
</dbReference>
<dbReference type="Gene3D" id="3.40.50.300">
    <property type="entry name" value="P-loop containing nucleotide triphosphate hydrolases"/>
    <property type="match status" value="1"/>
</dbReference>
<dbReference type="Proteomes" id="UP000319576">
    <property type="component" value="Chromosome"/>
</dbReference>
<evidence type="ECO:0000256" key="4">
    <source>
        <dbReference type="ARBA" id="ARBA00022777"/>
    </source>
</evidence>
<accession>A0A517XN09</accession>
<dbReference type="KEGG" id="uli:ETAA1_07890"/>
<dbReference type="InterPro" id="IPR003136">
    <property type="entry name" value="Cytidylate_kin"/>
</dbReference>
<sequence>MIVTIDGPAGSGKSTAARGLAARLGFDYLDTGAMFRAVGLALRDAADADAVLAAVRLEMPPGRVLLDGRDVTADIRTPAAAQAASRVATVPAVRQFLAAEQRRIAAGRDMVCEGRDQGTAVFPDAACKFYLVADPLARAERRHRELVAKGEAVVLADVLAQQQERDARDAGRAAAPMRPAADAVVIDTTGLSPDDVLARLEEVVRRCSPART</sequence>
<evidence type="ECO:0000256" key="3">
    <source>
        <dbReference type="ARBA" id="ARBA00022741"/>
    </source>
</evidence>
<evidence type="ECO:0000259" key="9">
    <source>
        <dbReference type="Pfam" id="PF02224"/>
    </source>
</evidence>
<keyword evidence="2 8" id="KW-0808">Transferase</keyword>
<dbReference type="GO" id="GO:0005829">
    <property type="term" value="C:cytosol"/>
    <property type="evidence" value="ECO:0007669"/>
    <property type="project" value="TreeGrafter"/>
</dbReference>
<evidence type="ECO:0000256" key="1">
    <source>
        <dbReference type="ARBA" id="ARBA00009427"/>
    </source>
</evidence>
<organism evidence="10 11">
    <name type="scientific">Urbifossiella limnaea</name>
    <dbReference type="NCBI Taxonomy" id="2528023"/>
    <lineage>
        <taxon>Bacteria</taxon>
        <taxon>Pseudomonadati</taxon>
        <taxon>Planctomycetota</taxon>
        <taxon>Planctomycetia</taxon>
        <taxon>Gemmatales</taxon>
        <taxon>Gemmataceae</taxon>
        <taxon>Urbifossiella</taxon>
    </lineage>
</organism>
<dbReference type="InterPro" id="IPR027417">
    <property type="entry name" value="P-loop_NTPase"/>
</dbReference>
<evidence type="ECO:0000256" key="7">
    <source>
        <dbReference type="ARBA" id="ARBA00048478"/>
    </source>
</evidence>
<reference evidence="10 11" key="1">
    <citation type="submission" date="2019-02" db="EMBL/GenBank/DDBJ databases">
        <title>Deep-cultivation of Planctomycetes and their phenomic and genomic characterization uncovers novel biology.</title>
        <authorList>
            <person name="Wiegand S."/>
            <person name="Jogler M."/>
            <person name="Boedeker C."/>
            <person name="Pinto D."/>
            <person name="Vollmers J."/>
            <person name="Rivas-Marin E."/>
            <person name="Kohn T."/>
            <person name="Peeters S.H."/>
            <person name="Heuer A."/>
            <person name="Rast P."/>
            <person name="Oberbeckmann S."/>
            <person name="Bunk B."/>
            <person name="Jeske O."/>
            <person name="Meyerdierks A."/>
            <person name="Storesund J.E."/>
            <person name="Kallscheuer N."/>
            <person name="Luecker S."/>
            <person name="Lage O.M."/>
            <person name="Pohl T."/>
            <person name="Merkel B.J."/>
            <person name="Hornburger P."/>
            <person name="Mueller R.-W."/>
            <person name="Bruemmer F."/>
            <person name="Labrenz M."/>
            <person name="Spormann A.M."/>
            <person name="Op den Camp H."/>
            <person name="Overmann J."/>
            <person name="Amann R."/>
            <person name="Jetten M.S.M."/>
            <person name="Mascher T."/>
            <person name="Medema M.H."/>
            <person name="Devos D.P."/>
            <person name="Kaster A.-K."/>
            <person name="Ovreas L."/>
            <person name="Rohde M."/>
            <person name="Galperin M.Y."/>
            <person name="Jogler C."/>
        </authorList>
    </citation>
    <scope>NUCLEOTIDE SEQUENCE [LARGE SCALE GENOMIC DNA]</scope>
    <source>
        <strain evidence="10 11">ETA_A1</strain>
    </source>
</reference>
<evidence type="ECO:0000256" key="5">
    <source>
        <dbReference type="ARBA" id="ARBA00022840"/>
    </source>
</evidence>
<dbReference type="HAMAP" id="MF_00238">
    <property type="entry name" value="Cytidyl_kinase_type1"/>
    <property type="match status" value="1"/>
</dbReference>